<protein>
    <submittedName>
        <fullName evidence="3">Uncharacterized protein</fullName>
    </submittedName>
</protein>
<keyword evidence="2" id="KW-0732">Signal</keyword>
<keyword evidence="1" id="KW-0472">Membrane</keyword>
<dbReference type="InterPro" id="IPR010605">
    <property type="entry name" value="DUF1191"/>
</dbReference>
<evidence type="ECO:0000256" key="2">
    <source>
        <dbReference type="SAM" id="SignalP"/>
    </source>
</evidence>
<evidence type="ECO:0000313" key="3">
    <source>
        <dbReference type="EMBL" id="KAJ9544741.1"/>
    </source>
</evidence>
<feature type="chain" id="PRO_5041463081" evidence="2">
    <location>
        <begin position="23"/>
        <end position="419"/>
    </location>
</feature>
<proteinExistence type="predicted"/>
<sequence>MEVSVSQFLLVLFMLLSSVVESQSGIRLKSASARALDALLQDYAYRAFVVPKTGVPFDGIAPGNLTGVKISALRLRGGSMFARGFPAYHEFRIPTGVIEHPYVERVVLVYQNLGNWSTTYYPLPGYTYLAPVLGLLAYNALDLKAKNLPELDIRASKEAISIHFGEVKRVPDGLNPRCVSLDLDGRVNFTDVMSGNRCSTFKQGHFSIVVESTAVPAPAPVPVPVPPATSESVPRDARGGGGNRSRVWAIISSAVGGSALLVLLALLVWWIRGYKRRKKMHKMERAADTGEALHMTTVGSTKAPAAMVTRTQPTLESEKSTFKVFKKYYIHLHIFFKWHNLGNQFWLKMFLPARIRKRDLLDAPAWSRLSLIKPFETIPEGTPNLGLWYPKDSGFDLTTYSDSDIAGCKLDRKSTAGGC</sequence>
<dbReference type="GO" id="GO:0016020">
    <property type="term" value="C:membrane"/>
    <property type="evidence" value="ECO:0007669"/>
    <property type="project" value="TreeGrafter"/>
</dbReference>
<reference evidence="3" key="1">
    <citation type="submission" date="2023-03" db="EMBL/GenBank/DDBJ databases">
        <title>Chromosome-scale reference genome and RAD-based genetic map of yellow starthistle (Centaurea solstitialis) reveal putative structural variation and QTLs associated with invader traits.</title>
        <authorList>
            <person name="Reatini B."/>
            <person name="Cang F.A."/>
            <person name="Jiang Q."/>
            <person name="Mckibben M.T.W."/>
            <person name="Barker M.S."/>
            <person name="Rieseberg L.H."/>
            <person name="Dlugosch K.M."/>
        </authorList>
    </citation>
    <scope>NUCLEOTIDE SEQUENCE</scope>
    <source>
        <strain evidence="3">CAN-66</strain>
        <tissue evidence="3">Leaf</tissue>
    </source>
</reference>
<keyword evidence="4" id="KW-1185">Reference proteome</keyword>
<dbReference type="PANTHER" id="PTHR33512:SF14">
    <property type="entry name" value="EXPRESSED PROTEIN"/>
    <property type="match status" value="1"/>
</dbReference>
<dbReference type="EMBL" id="JARYMX010000006">
    <property type="protein sequence ID" value="KAJ9544741.1"/>
    <property type="molecule type" value="Genomic_DNA"/>
</dbReference>
<keyword evidence="1" id="KW-0812">Transmembrane</keyword>
<accession>A0AA38SZH5</accession>
<feature type="signal peptide" evidence="2">
    <location>
        <begin position="1"/>
        <end position="22"/>
    </location>
</feature>
<comment type="caution">
    <text evidence="3">The sequence shown here is derived from an EMBL/GenBank/DDBJ whole genome shotgun (WGS) entry which is preliminary data.</text>
</comment>
<evidence type="ECO:0000256" key="1">
    <source>
        <dbReference type="SAM" id="Phobius"/>
    </source>
</evidence>
<dbReference type="PANTHER" id="PTHR33512">
    <property type="entry name" value="PROTEIN, PUTATIVE (DUF1191)-RELATED"/>
    <property type="match status" value="1"/>
</dbReference>
<dbReference type="AlphaFoldDB" id="A0AA38SZH5"/>
<evidence type="ECO:0000313" key="4">
    <source>
        <dbReference type="Proteomes" id="UP001172457"/>
    </source>
</evidence>
<organism evidence="3 4">
    <name type="scientific">Centaurea solstitialis</name>
    <name type="common">yellow star-thistle</name>
    <dbReference type="NCBI Taxonomy" id="347529"/>
    <lineage>
        <taxon>Eukaryota</taxon>
        <taxon>Viridiplantae</taxon>
        <taxon>Streptophyta</taxon>
        <taxon>Embryophyta</taxon>
        <taxon>Tracheophyta</taxon>
        <taxon>Spermatophyta</taxon>
        <taxon>Magnoliopsida</taxon>
        <taxon>eudicotyledons</taxon>
        <taxon>Gunneridae</taxon>
        <taxon>Pentapetalae</taxon>
        <taxon>asterids</taxon>
        <taxon>campanulids</taxon>
        <taxon>Asterales</taxon>
        <taxon>Asteraceae</taxon>
        <taxon>Carduoideae</taxon>
        <taxon>Cardueae</taxon>
        <taxon>Centaureinae</taxon>
        <taxon>Centaurea</taxon>
    </lineage>
</organism>
<gene>
    <name evidence="3" type="ORF">OSB04_024448</name>
</gene>
<dbReference type="Pfam" id="PF06697">
    <property type="entry name" value="DUF1191"/>
    <property type="match status" value="1"/>
</dbReference>
<dbReference type="Proteomes" id="UP001172457">
    <property type="component" value="Chromosome 6"/>
</dbReference>
<keyword evidence="1" id="KW-1133">Transmembrane helix</keyword>
<name>A0AA38SZH5_9ASTR</name>
<feature type="transmembrane region" description="Helical" evidence="1">
    <location>
        <begin position="247"/>
        <end position="271"/>
    </location>
</feature>